<keyword evidence="3 7" id="KW-0812">Transmembrane</keyword>
<dbReference type="AlphaFoldDB" id="A0A1H2LAV6"/>
<dbReference type="GeneID" id="65344110"/>
<evidence type="ECO:0000313" key="10">
    <source>
        <dbReference type="Proteomes" id="UP000214355"/>
    </source>
</evidence>
<comment type="similarity">
    <text evidence="7">Belongs to the CrgA family.</text>
</comment>
<evidence type="ECO:0000256" key="3">
    <source>
        <dbReference type="ARBA" id="ARBA00022692"/>
    </source>
</evidence>
<dbReference type="HAMAP" id="MF_00631">
    <property type="entry name" value="CrgA"/>
    <property type="match status" value="1"/>
</dbReference>
<feature type="compositionally biased region" description="Basic and acidic residues" evidence="8">
    <location>
        <begin position="9"/>
        <end position="26"/>
    </location>
</feature>
<keyword evidence="2 7" id="KW-0132">Cell division</keyword>
<accession>A0A1H2LAV6</accession>
<organism evidence="9 10">
    <name type="scientific">Arcanobacterium phocae</name>
    <dbReference type="NCBI Taxonomy" id="131112"/>
    <lineage>
        <taxon>Bacteria</taxon>
        <taxon>Bacillati</taxon>
        <taxon>Actinomycetota</taxon>
        <taxon>Actinomycetes</taxon>
        <taxon>Actinomycetales</taxon>
        <taxon>Actinomycetaceae</taxon>
        <taxon>Arcanobacterium</taxon>
    </lineage>
</organism>
<evidence type="ECO:0000256" key="5">
    <source>
        <dbReference type="ARBA" id="ARBA00023136"/>
    </source>
</evidence>
<dbReference type="Pfam" id="PF06781">
    <property type="entry name" value="CrgA"/>
    <property type="match status" value="1"/>
</dbReference>
<keyword evidence="10" id="KW-1185">Reference proteome</keyword>
<dbReference type="InterPro" id="IPR009619">
    <property type="entry name" value="CrgA"/>
</dbReference>
<evidence type="ECO:0000256" key="7">
    <source>
        <dbReference type="HAMAP-Rule" id="MF_00631"/>
    </source>
</evidence>
<dbReference type="GO" id="GO:0051301">
    <property type="term" value="P:cell division"/>
    <property type="evidence" value="ECO:0007669"/>
    <property type="project" value="UniProtKB-UniRule"/>
</dbReference>
<evidence type="ECO:0000256" key="4">
    <source>
        <dbReference type="ARBA" id="ARBA00022989"/>
    </source>
</evidence>
<comment type="function">
    <text evidence="7">Involved in cell division.</text>
</comment>
<keyword evidence="1 7" id="KW-1003">Cell membrane</keyword>
<keyword evidence="4 7" id="KW-1133">Transmembrane helix</keyword>
<name>A0A1H2LAV6_9ACTO</name>
<dbReference type="GO" id="GO:0005886">
    <property type="term" value="C:plasma membrane"/>
    <property type="evidence" value="ECO:0007669"/>
    <property type="project" value="UniProtKB-SubCell"/>
</dbReference>
<dbReference type="EMBL" id="LT629804">
    <property type="protein sequence ID" value="SDU78170.1"/>
    <property type="molecule type" value="Genomic_DNA"/>
</dbReference>
<evidence type="ECO:0000256" key="8">
    <source>
        <dbReference type="SAM" id="MobiDB-lite"/>
    </source>
</evidence>
<protein>
    <recommendedName>
        <fullName evidence="7">Cell division protein CrgA</fullName>
    </recommendedName>
</protein>
<evidence type="ECO:0000256" key="2">
    <source>
        <dbReference type="ARBA" id="ARBA00022618"/>
    </source>
</evidence>
<keyword evidence="6 7" id="KW-0131">Cell cycle</keyword>
<evidence type="ECO:0000256" key="6">
    <source>
        <dbReference type="ARBA" id="ARBA00023306"/>
    </source>
</evidence>
<dbReference type="Proteomes" id="UP000214355">
    <property type="component" value="Chromosome I"/>
</dbReference>
<dbReference type="RefSeq" id="WP_091279173.1">
    <property type="nucleotide sequence ID" value="NZ_JABAPH010000020.1"/>
</dbReference>
<proteinExistence type="inferred from homology"/>
<evidence type="ECO:0000313" key="9">
    <source>
        <dbReference type="EMBL" id="SDU78170.1"/>
    </source>
</evidence>
<gene>
    <name evidence="7" type="primary">crgA</name>
    <name evidence="9" type="ORF">SAMN04489737_0355</name>
</gene>
<keyword evidence="5 7" id="KW-0472">Membrane</keyword>
<feature type="transmembrane region" description="Helical" evidence="7">
    <location>
        <begin position="35"/>
        <end position="57"/>
    </location>
</feature>
<feature type="transmembrane region" description="Helical" evidence="7">
    <location>
        <begin position="69"/>
        <end position="88"/>
    </location>
</feature>
<comment type="subcellular location">
    <subcellularLocation>
        <location evidence="7">Cell membrane</location>
        <topology evidence="7">Multi-pass membrane protein</topology>
    </subcellularLocation>
</comment>
<sequence>MPESKKRKKVEERRIAASRNQQERPAPEIQRSPRWWAPLMVTLALIGLLVVVVAYVSQGQAPIPGFGNGNLFIGIGLMLAGFLMTMGWK</sequence>
<reference evidence="10" key="1">
    <citation type="submission" date="2016-10" db="EMBL/GenBank/DDBJ databases">
        <authorList>
            <person name="Varghese N."/>
            <person name="Submissions S."/>
        </authorList>
    </citation>
    <scope>NUCLEOTIDE SEQUENCE [LARGE SCALE GENOMIC DNA]</scope>
    <source>
        <strain evidence="10">DSM 10002</strain>
    </source>
</reference>
<evidence type="ECO:0000256" key="1">
    <source>
        <dbReference type="ARBA" id="ARBA00022475"/>
    </source>
</evidence>
<dbReference type="STRING" id="131112.SAMN04489737_0355"/>
<feature type="region of interest" description="Disordered" evidence="8">
    <location>
        <begin position="1"/>
        <end position="29"/>
    </location>
</feature>